<sequence length="92" mass="9950">MANAGDIGEGSTLYDLRAPTIWVTRVSRNVSNDFGLSVARCRRRRVSLQLIRVGVRTNSVCDDVYVAQRSSIPAVTDRCIATAAGALTVILI</sequence>
<comment type="caution">
    <text evidence="1">The sequence shown here is derived from an EMBL/GenBank/DDBJ whole genome shotgun (WGS) entry which is preliminary data.</text>
</comment>
<accession>A0A4C1Y2B6</accession>
<protein>
    <submittedName>
        <fullName evidence="1">Uncharacterized protein</fullName>
    </submittedName>
</protein>
<name>A0A4C1Y2B6_EUMVA</name>
<dbReference type="AlphaFoldDB" id="A0A4C1Y2B6"/>
<reference evidence="1 2" key="1">
    <citation type="journal article" date="2019" name="Commun. Biol.">
        <title>The bagworm genome reveals a unique fibroin gene that provides high tensile strength.</title>
        <authorList>
            <person name="Kono N."/>
            <person name="Nakamura H."/>
            <person name="Ohtoshi R."/>
            <person name="Tomita M."/>
            <person name="Numata K."/>
            <person name="Arakawa K."/>
        </authorList>
    </citation>
    <scope>NUCLEOTIDE SEQUENCE [LARGE SCALE GENOMIC DNA]</scope>
</reference>
<proteinExistence type="predicted"/>
<organism evidence="1 2">
    <name type="scientific">Eumeta variegata</name>
    <name type="common">Bagworm moth</name>
    <name type="synonym">Eumeta japonica</name>
    <dbReference type="NCBI Taxonomy" id="151549"/>
    <lineage>
        <taxon>Eukaryota</taxon>
        <taxon>Metazoa</taxon>
        <taxon>Ecdysozoa</taxon>
        <taxon>Arthropoda</taxon>
        <taxon>Hexapoda</taxon>
        <taxon>Insecta</taxon>
        <taxon>Pterygota</taxon>
        <taxon>Neoptera</taxon>
        <taxon>Endopterygota</taxon>
        <taxon>Lepidoptera</taxon>
        <taxon>Glossata</taxon>
        <taxon>Ditrysia</taxon>
        <taxon>Tineoidea</taxon>
        <taxon>Psychidae</taxon>
        <taxon>Oiketicinae</taxon>
        <taxon>Eumeta</taxon>
    </lineage>
</organism>
<keyword evidence="2" id="KW-1185">Reference proteome</keyword>
<evidence type="ECO:0000313" key="1">
    <source>
        <dbReference type="EMBL" id="GBP69134.1"/>
    </source>
</evidence>
<gene>
    <name evidence="1" type="ORF">EVAR_47409_1</name>
</gene>
<dbReference type="Proteomes" id="UP000299102">
    <property type="component" value="Unassembled WGS sequence"/>
</dbReference>
<evidence type="ECO:0000313" key="2">
    <source>
        <dbReference type="Proteomes" id="UP000299102"/>
    </source>
</evidence>
<dbReference type="EMBL" id="BGZK01001031">
    <property type="protein sequence ID" value="GBP69134.1"/>
    <property type="molecule type" value="Genomic_DNA"/>
</dbReference>